<evidence type="ECO:0000313" key="5">
    <source>
        <dbReference type="Proteomes" id="UP000462363"/>
    </source>
</evidence>
<reference evidence="4 5" key="1">
    <citation type="submission" date="2019-08" db="EMBL/GenBank/DDBJ databases">
        <title>In-depth cultivation of the pig gut microbiome towards novel bacterial diversity and tailored functional studies.</title>
        <authorList>
            <person name="Wylensek D."/>
            <person name="Hitch T.C.A."/>
            <person name="Clavel T."/>
        </authorList>
    </citation>
    <scope>NUCLEOTIDE SEQUENCE [LARGE SCALE GENOMIC DNA]</scope>
    <source>
        <strain evidence="4 5">BL-389-WT-3D</strain>
    </source>
</reference>
<sequence length="491" mass="57597">MKREVLRMERVTCIKNGREVLNNFNFQMFEGEVMGLVPLDSYGLNEFVDCVQNNRQLFYGRVYICEKLVNTYAVCPRAKNNVYSIFKDENLVNNLSAADNIFIIREGFKGHLINERILNKQLERLFKEIGIEINTRKKVVELTILEKYIVEIVKAIVAKTDIIIVRDLASSLHSEDMEKLKKVIRYYAEHGMSFIYISARMEALSQMCDRVSLMSHGRIIKVLEHEKIAENLEKHYFFPYQLLENNISSAKEEGQKVFICEDVCYNSIQHVSFDVEKGECLLVHNYNNFEWEDFIAVLLGAKVNKGRIWWEHKGERNSEREVALILENPTETMLFPEMSYEDNLCLNLDHRIHYLWGKRSKRKSIAKEIAGEDVACKVKDLSLREKYELVYHKIILQKPEIIFCFFPYRNVDVKTRQYTNSFLKKYLSKGIAVVIITLDMMDSIALADRILLFGKDRGRMIFDREEFEKIAVRNRESDSAESTKKEEDTTE</sequence>
<keyword evidence="1" id="KW-0547">Nucleotide-binding</keyword>
<dbReference type="GO" id="GO:0005524">
    <property type="term" value="F:ATP binding"/>
    <property type="evidence" value="ECO:0007669"/>
    <property type="project" value="UniProtKB-KW"/>
</dbReference>
<feature type="domain" description="ABC transporter" evidence="3">
    <location>
        <begin position="242"/>
        <end position="480"/>
    </location>
</feature>
<evidence type="ECO:0000256" key="1">
    <source>
        <dbReference type="ARBA" id="ARBA00022741"/>
    </source>
</evidence>
<protein>
    <submittedName>
        <fullName evidence="4">Sugar ABC transporter ATP-binding protein</fullName>
    </submittedName>
</protein>
<name>A0A844FD83_CLOSV</name>
<dbReference type="InterPro" id="IPR003439">
    <property type="entry name" value="ABC_transporter-like_ATP-bd"/>
</dbReference>
<accession>A0A844FD83</accession>
<dbReference type="GO" id="GO:0016887">
    <property type="term" value="F:ATP hydrolysis activity"/>
    <property type="evidence" value="ECO:0007669"/>
    <property type="project" value="InterPro"/>
</dbReference>
<comment type="caution">
    <text evidence="4">The sequence shown here is derived from an EMBL/GenBank/DDBJ whole genome shotgun (WGS) entry which is preliminary data.</text>
</comment>
<evidence type="ECO:0000313" key="4">
    <source>
        <dbReference type="EMBL" id="MSS41915.1"/>
    </source>
</evidence>
<dbReference type="PANTHER" id="PTHR43790:SF2">
    <property type="entry name" value="AUTOINDUCER 2 IMPORT ATP-BINDING PROTEIN LSRA"/>
    <property type="match status" value="1"/>
</dbReference>
<dbReference type="PROSITE" id="PS50893">
    <property type="entry name" value="ABC_TRANSPORTER_2"/>
    <property type="match status" value="2"/>
</dbReference>
<keyword evidence="2 4" id="KW-0067">ATP-binding</keyword>
<dbReference type="AlphaFoldDB" id="A0A844FD83"/>
<dbReference type="SUPFAM" id="SSF52540">
    <property type="entry name" value="P-loop containing nucleoside triphosphate hydrolases"/>
    <property type="match status" value="2"/>
</dbReference>
<dbReference type="EMBL" id="VUMB01000060">
    <property type="protein sequence ID" value="MSS41915.1"/>
    <property type="molecule type" value="Genomic_DNA"/>
</dbReference>
<dbReference type="Proteomes" id="UP000462363">
    <property type="component" value="Unassembled WGS sequence"/>
</dbReference>
<dbReference type="InterPro" id="IPR050107">
    <property type="entry name" value="ABC_carbohydrate_import_ATPase"/>
</dbReference>
<organism evidence="4 5">
    <name type="scientific">Clostridium scindens (strain JCM 10418 / VPI 12708)</name>
    <dbReference type="NCBI Taxonomy" id="29347"/>
    <lineage>
        <taxon>Bacteria</taxon>
        <taxon>Bacillati</taxon>
        <taxon>Bacillota</taxon>
        <taxon>Clostridia</taxon>
        <taxon>Lachnospirales</taxon>
        <taxon>Lachnospiraceae</taxon>
    </lineage>
</organism>
<dbReference type="RefSeq" id="WP_154323191.1">
    <property type="nucleotide sequence ID" value="NZ_JAAISO010000036.1"/>
</dbReference>
<proteinExistence type="predicted"/>
<feature type="domain" description="ABC transporter" evidence="3">
    <location>
        <begin position="6"/>
        <end position="241"/>
    </location>
</feature>
<dbReference type="PANTHER" id="PTHR43790">
    <property type="entry name" value="CARBOHYDRATE TRANSPORT ATP-BINDING PROTEIN MG119-RELATED"/>
    <property type="match status" value="1"/>
</dbReference>
<evidence type="ECO:0000256" key="2">
    <source>
        <dbReference type="ARBA" id="ARBA00022840"/>
    </source>
</evidence>
<gene>
    <name evidence="4" type="ORF">FYJ37_16785</name>
</gene>
<dbReference type="InterPro" id="IPR027417">
    <property type="entry name" value="P-loop_NTPase"/>
</dbReference>
<evidence type="ECO:0000259" key="3">
    <source>
        <dbReference type="PROSITE" id="PS50893"/>
    </source>
</evidence>
<dbReference type="Gene3D" id="3.40.50.300">
    <property type="entry name" value="P-loop containing nucleotide triphosphate hydrolases"/>
    <property type="match status" value="2"/>
</dbReference>